<evidence type="ECO:0008006" key="5">
    <source>
        <dbReference type="Google" id="ProtNLM"/>
    </source>
</evidence>
<organism evidence="3 4">
    <name type="scientific">Elysia marginata</name>
    <dbReference type="NCBI Taxonomy" id="1093978"/>
    <lineage>
        <taxon>Eukaryota</taxon>
        <taxon>Metazoa</taxon>
        <taxon>Spiralia</taxon>
        <taxon>Lophotrochozoa</taxon>
        <taxon>Mollusca</taxon>
        <taxon>Gastropoda</taxon>
        <taxon>Heterobranchia</taxon>
        <taxon>Euthyneura</taxon>
        <taxon>Panpulmonata</taxon>
        <taxon>Sacoglossa</taxon>
        <taxon>Placobranchoidea</taxon>
        <taxon>Plakobranchidae</taxon>
        <taxon>Elysia</taxon>
    </lineage>
</organism>
<proteinExistence type="predicted"/>
<dbReference type="EMBL" id="BMAT01007125">
    <property type="protein sequence ID" value="GFR58111.1"/>
    <property type="molecule type" value="Genomic_DNA"/>
</dbReference>
<keyword evidence="2" id="KW-0812">Transmembrane</keyword>
<protein>
    <recommendedName>
        <fullName evidence="5">G-protein coupled receptors family 1 profile domain-containing protein</fullName>
    </recommendedName>
</protein>
<keyword evidence="4" id="KW-1185">Reference proteome</keyword>
<feature type="compositionally biased region" description="Polar residues" evidence="1">
    <location>
        <begin position="82"/>
        <end position="96"/>
    </location>
</feature>
<feature type="region of interest" description="Disordered" evidence="1">
    <location>
        <begin position="215"/>
        <end position="250"/>
    </location>
</feature>
<dbReference type="AlphaFoldDB" id="A0AAV4EBR1"/>
<evidence type="ECO:0000313" key="3">
    <source>
        <dbReference type="EMBL" id="GFR58111.1"/>
    </source>
</evidence>
<reference evidence="3 4" key="1">
    <citation type="journal article" date="2021" name="Elife">
        <title>Chloroplast acquisition without the gene transfer in kleptoplastic sea slugs, Plakobranchus ocellatus.</title>
        <authorList>
            <person name="Maeda T."/>
            <person name="Takahashi S."/>
            <person name="Yoshida T."/>
            <person name="Shimamura S."/>
            <person name="Takaki Y."/>
            <person name="Nagai Y."/>
            <person name="Toyoda A."/>
            <person name="Suzuki Y."/>
            <person name="Arimoto A."/>
            <person name="Ishii H."/>
            <person name="Satoh N."/>
            <person name="Nishiyama T."/>
            <person name="Hasebe M."/>
            <person name="Maruyama T."/>
            <person name="Minagawa J."/>
            <person name="Obokata J."/>
            <person name="Shigenobu S."/>
        </authorList>
    </citation>
    <scope>NUCLEOTIDE SEQUENCE [LARGE SCALE GENOMIC DNA]</scope>
</reference>
<evidence type="ECO:0000313" key="4">
    <source>
        <dbReference type="Proteomes" id="UP000762676"/>
    </source>
</evidence>
<feature type="transmembrane region" description="Helical" evidence="2">
    <location>
        <begin position="366"/>
        <end position="387"/>
    </location>
</feature>
<accession>A0AAV4EBR1</accession>
<feature type="transmembrane region" description="Helical" evidence="2">
    <location>
        <begin position="15"/>
        <end position="33"/>
    </location>
</feature>
<feature type="transmembrane region" description="Helical" evidence="2">
    <location>
        <begin position="178"/>
        <end position="205"/>
    </location>
</feature>
<evidence type="ECO:0000256" key="1">
    <source>
        <dbReference type="SAM" id="MobiDB-lite"/>
    </source>
</evidence>
<feature type="transmembrane region" description="Helical" evidence="2">
    <location>
        <begin position="331"/>
        <end position="354"/>
    </location>
</feature>
<gene>
    <name evidence="3" type="ORF">ElyMa_003473400</name>
</gene>
<comment type="caution">
    <text evidence="3">The sequence shown here is derived from an EMBL/GenBank/DDBJ whole genome shotgun (WGS) entry which is preliminary data.</text>
</comment>
<name>A0AAV4EBR1_9GAST</name>
<keyword evidence="2" id="KW-0472">Membrane</keyword>
<sequence length="437" mass="48426">MFLYGLYSQVTSDHGVFFVVGWTLVIMNVLHMLDTVKRRRHAYQHSNPISQVSPPSSSQGLQLPLQPGPPTLSVSAAYSPPGVSTGQSSIGPETSTVARNATPQTNIEIPTALPRSPACSSYFLPWMKIFLLTALPWVVSTCTVVPLVLSNASVSRVYRLEGDHLMEDVMCMLRLPRAVLLIATFLSLYLPFYICAAALVVLIFCHGRPGRSEHHNYCRSRQHSYQGIEDDTNEERREISQSNGLSNDVVEGSLPGEVEDSILQPRLPSQTSHLDMQQPIPSSSSPLIETMQQRPVTMSNLSTGEATVPSERRILQTLNNSSLSSSGSQSLFALCLPNAVYLMCYTPLLVHTWLHLSRVYTPDRAYGLVLFVLLSRSFLLPLTWLAFPDIRQETSELWIILKDFLSSFGLCGLRGRASMSSSSSVSFSRLQENQTMT</sequence>
<feature type="region of interest" description="Disordered" evidence="1">
    <location>
        <begin position="76"/>
        <end position="96"/>
    </location>
</feature>
<keyword evidence="2" id="KW-1133">Transmembrane helix</keyword>
<dbReference type="Proteomes" id="UP000762676">
    <property type="component" value="Unassembled WGS sequence"/>
</dbReference>
<feature type="transmembrane region" description="Helical" evidence="2">
    <location>
        <begin position="129"/>
        <end position="149"/>
    </location>
</feature>
<evidence type="ECO:0000256" key="2">
    <source>
        <dbReference type="SAM" id="Phobius"/>
    </source>
</evidence>
<dbReference type="SUPFAM" id="SSF81321">
    <property type="entry name" value="Family A G protein-coupled receptor-like"/>
    <property type="match status" value="1"/>
</dbReference>